<keyword evidence="1" id="KW-1133">Transmembrane helix</keyword>
<comment type="caution">
    <text evidence="2">The sequence shown here is derived from an EMBL/GenBank/DDBJ whole genome shotgun (WGS) entry which is preliminary data.</text>
</comment>
<evidence type="ECO:0000313" key="2">
    <source>
        <dbReference type="EMBL" id="KAJ3555972.1"/>
    </source>
</evidence>
<keyword evidence="1" id="KW-0812">Transmembrane</keyword>
<name>A0AAD5VFB3_9AGAR</name>
<keyword evidence="1" id="KW-0472">Membrane</keyword>
<dbReference type="Proteomes" id="UP001213000">
    <property type="component" value="Unassembled WGS sequence"/>
</dbReference>
<evidence type="ECO:0000256" key="1">
    <source>
        <dbReference type="SAM" id="Phobius"/>
    </source>
</evidence>
<keyword evidence="3" id="KW-1185">Reference proteome</keyword>
<evidence type="ECO:0000313" key="3">
    <source>
        <dbReference type="Proteomes" id="UP001213000"/>
    </source>
</evidence>
<dbReference type="AlphaFoldDB" id="A0AAD5VFB3"/>
<dbReference type="EMBL" id="JANIEX010001625">
    <property type="protein sequence ID" value="KAJ3555972.1"/>
    <property type="molecule type" value="Genomic_DNA"/>
</dbReference>
<reference evidence="2" key="1">
    <citation type="submission" date="2022-07" db="EMBL/GenBank/DDBJ databases">
        <title>Genome Sequence of Leucocoprinus birnbaumii.</title>
        <authorList>
            <person name="Buettner E."/>
        </authorList>
    </citation>
    <scope>NUCLEOTIDE SEQUENCE</scope>
    <source>
        <strain evidence="2">VT141</strain>
    </source>
</reference>
<feature type="transmembrane region" description="Helical" evidence="1">
    <location>
        <begin position="321"/>
        <end position="341"/>
    </location>
</feature>
<gene>
    <name evidence="2" type="ORF">NP233_g12084</name>
</gene>
<accession>A0AAD5VFB3</accession>
<sequence length="390" mass="43360">MTGSWQSAEQRTCSHRAAEVVESEWLHNSTHGYHTSNERMLIPWPEIGLNSSQDAFSYETDVVTYDYDCHWPHFTIHGLESVDLGNGDIWKPLWYSSIAQNYPSGATISLYPDQLDESTSSPRSAVLFIPAYGAPHDINHAAAVPFLSFQEEASACRPRISLQTDLRVLLCKTHVKIRRAKVTLHRNILQAELRPASFPLINNFPEAAANAIFSFSTVFALNLQAELGHRMSHTAFLVFAGPAHGAPMGSNGFCDGIPSISMSQINENMGRLAQVAAKIYMSGYVCKAGSPLKTLINEYAYFHQNVTIQYQQAALVASKPFLVLLVVLDAFAFLMLALLLYKLPIADIRLFNLATLMELSRRELSPHIGFDGLNDIALTRAQVRGEDEFL</sequence>
<organism evidence="2 3">
    <name type="scientific">Leucocoprinus birnbaumii</name>
    <dbReference type="NCBI Taxonomy" id="56174"/>
    <lineage>
        <taxon>Eukaryota</taxon>
        <taxon>Fungi</taxon>
        <taxon>Dikarya</taxon>
        <taxon>Basidiomycota</taxon>
        <taxon>Agaricomycotina</taxon>
        <taxon>Agaricomycetes</taxon>
        <taxon>Agaricomycetidae</taxon>
        <taxon>Agaricales</taxon>
        <taxon>Agaricineae</taxon>
        <taxon>Agaricaceae</taxon>
        <taxon>Leucocoprinus</taxon>
    </lineage>
</organism>
<proteinExistence type="predicted"/>
<protein>
    <submittedName>
        <fullName evidence="2">Uncharacterized protein</fullName>
    </submittedName>
</protein>